<sequence length="151" mass="17615">MKIISVKENPDFMEKAIKYFQSKWASEESMMLYEDSITHCTDPSNPLPQWYLLMDNDEIIGCAGLITNDFISRMDLYPWLCALYIEEKYRGNAYGTILLEKAKQDTKNGGFTTLYLCTEHIGYYEKYGFEYLGSGYHPWGDKSRIYKTITS</sequence>
<dbReference type="CDD" id="cd04301">
    <property type="entry name" value="NAT_SF"/>
    <property type="match status" value="1"/>
</dbReference>
<evidence type="ECO:0000259" key="1">
    <source>
        <dbReference type="PROSITE" id="PS51186"/>
    </source>
</evidence>
<dbReference type="EMBL" id="BBXV01000016">
    <property type="protein sequence ID" value="GAQ17597.1"/>
    <property type="molecule type" value="Genomic_DNA"/>
</dbReference>
<evidence type="ECO:0000313" key="2">
    <source>
        <dbReference type="EMBL" id="GAQ17597.1"/>
    </source>
</evidence>
<reference evidence="3" key="1">
    <citation type="submission" date="2015-07" db="EMBL/GenBank/DDBJ databases">
        <title>Draft Genome Sequence of Oceanobacillus picturae Heshi-B3 that Was Isolated from Fermented Rice Bran with Aging Salted Mackerel, Which Was Named Heshiko as Traditional Fermented Seafood in Japan.</title>
        <authorList>
            <person name="Akuzawa S."/>
            <person name="Nakagawa J."/>
            <person name="Kanekatsu T."/>
            <person name="Kanesaki Y."/>
            <person name="Suzuki T."/>
        </authorList>
    </citation>
    <scope>NUCLEOTIDE SEQUENCE [LARGE SCALE GENOMIC DNA]</scope>
    <source>
        <strain evidence="3">Heshi-B3</strain>
    </source>
</reference>
<reference evidence="2 3" key="2">
    <citation type="journal article" date="2016" name="Genome Announc.">
        <title>Draft Genome Sequence of Oceanobacillus picturae Heshi-B3, Isolated from Fermented Rice Bran in a Traditional Japanese Seafood Dish.</title>
        <authorList>
            <person name="Akuzawa S."/>
            <person name="Nagaoka J."/>
            <person name="Kanekatsu M."/>
            <person name="Kanesaki Y."/>
            <person name="Suzuki T."/>
        </authorList>
    </citation>
    <scope>NUCLEOTIDE SEQUENCE [LARGE SCALE GENOMIC DNA]</scope>
    <source>
        <strain evidence="2 3">Heshi-B3</strain>
    </source>
</reference>
<name>A0A0U9HZ27_9BACI</name>
<dbReference type="RefSeq" id="WP_058949899.1">
    <property type="nucleotide sequence ID" value="NZ_BBXV01000016.1"/>
</dbReference>
<dbReference type="GO" id="GO:0005737">
    <property type="term" value="C:cytoplasm"/>
    <property type="evidence" value="ECO:0007669"/>
    <property type="project" value="TreeGrafter"/>
</dbReference>
<dbReference type="InterPro" id="IPR016181">
    <property type="entry name" value="Acyl_CoA_acyltransferase"/>
</dbReference>
<dbReference type="Proteomes" id="UP000052946">
    <property type="component" value="Unassembled WGS sequence"/>
</dbReference>
<accession>A0A0U9HZ27</accession>
<dbReference type="AlphaFoldDB" id="A0A0U9HZ27"/>
<organism evidence="2 3">
    <name type="scientific">Oceanobacillus picturae</name>
    <dbReference type="NCBI Taxonomy" id="171693"/>
    <lineage>
        <taxon>Bacteria</taxon>
        <taxon>Bacillati</taxon>
        <taxon>Bacillota</taxon>
        <taxon>Bacilli</taxon>
        <taxon>Bacillales</taxon>
        <taxon>Bacillaceae</taxon>
        <taxon>Oceanobacillus</taxon>
    </lineage>
</organism>
<dbReference type="Pfam" id="PF00583">
    <property type="entry name" value="Acetyltransf_1"/>
    <property type="match status" value="1"/>
</dbReference>
<protein>
    <submittedName>
        <fullName evidence="2">Acetyltransferase (GNAT) family protein</fullName>
    </submittedName>
</protein>
<gene>
    <name evidence="2" type="ORF">OPHB3_1522</name>
</gene>
<dbReference type="GO" id="GO:1905502">
    <property type="term" value="F:acetyl-CoA binding"/>
    <property type="evidence" value="ECO:0007669"/>
    <property type="project" value="TreeGrafter"/>
</dbReference>
<dbReference type="Gene3D" id="3.40.630.30">
    <property type="match status" value="1"/>
</dbReference>
<feature type="domain" description="N-acetyltransferase" evidence="1">
    <location>
        <begin position="1"/>
        <end position="150"/>
    </location>
</feature>
<dbReference type="GO" id="GO:0008080">
    <property type="term" value="F:N-acetyltransferase activity"/>
    <property type="evidence" value="ECO:0007669"/>
    <property type="project" value="InterPro"/>
</dbReference>
<dbReference type="InterPro" id="IPR000182">
    <property type="entry name" value="GNAT_dom"/>
</dbReference>
<keyword evidence="2" id="KW-0808">Transferase</keyword>
<dbReference type="SUPFAM" id="SSF55729">
    <property type="entry name" value="Acyl-CoA N-acyltransferases (Nat)"/>
    <property type="match status" value="1"/>
</dbReference>
<proteinExistence type="predicted"/>
<dbReference type="PANTHER" id="PTHR13538">
    <property type="entry name" value="N-ACETYLTRANSFERASE 6"/>
    <property type="match status" value="1"/>
</dbReference>
<dbReference type="OrthoDB" id="9789053at2"/>
<dbReference type="PROSITE" id="PS51186">
    <property type="entry name" value="GNAT"/>
    <property type="match status" value="1"/>
</dbReference>
<dbReference type="PANTHER" id="PTHR13538:SF4">
    <property type="entry name" value="N-ALPHA-ACETYLTRANSFERASE 80"/>
    <property type="match status" value="1"/>
</dbReference>
<dbReference type="InterPro" id="IPR039840">
    <property type="entry name" value="NAA80"/>
</dbReference>
<evidence type="ECO:0000313" key="3">
    <source>
        <dbReference type="Proteomes" id="UP000052946"/>
    </source>
</evidence>
<comment type="caution">
    <text evidence="2">The sequence shown here is derived from an EMBL/GenBank/DDBJ whole genome shotgun (WGS) entry which is preliminary data.</text>
</comment>